<dbReference type="InterPro" id="IPR051057">
    <property type="entry name" value="PI-PLC_domain"/>
</dbReference>
<dbReference type="InterPro" id="IPR017946">
    <property type="entry name" value="PLC-like_Pdiesterase_TIM-brl"/>
</dbReference>
<dbReference type="GO" id="GO:0006629">
    <property type="term" value="P:lipid metabolic process"/>
    <property type="evidence" value="ECO:0007669"/>
    <property type="project" value="InterPro"/>
</dbReference>
<keyword evidence="1" id="KW-1185">Reference proteome</keyword>
<evidence type="ECO:0000313" key="2">
    <source>
        <dbReference type="WBParaSite" id="PSAMB.scaffold3940size16330.g22996.t2"/>
    </source>
</evidence>
<dbReference type="SUPFAM" id="SSF51695">
    <property type="entry name" value="PLC-like phosphodiesterases"/>
    <property type="match status" value="1"/>
</dbReference>
<dbReference type="PANTHER" id="PTHR13593">
    <property type="match status" value="1"/>
</dbReference>
<dbReference type="Gene3D" id="3.20.20.190">
    <property type="entry name" value="Phosphatidylinositol (PI) phosphodiesterase"/>
    <property type="match status" value="1"/>
</dbReference>
<sequence length="312" mass="36242">MGSLDMANWMTNLPAEFTAKPLLNLIIPGSHDSFTFSLDKDGPIANSEPAWMQNIDWLPGFKGIVYRWSVTQKYTTTEQLDNGVRYFDFRLSRPDNEDTIKVVHGFYGSEIGPILADMVAWLQQHPREVVFFDFNHFYNFDSDTHKMLTDALIGMLGPKMCPARRPRDVNLNQMWQSGYQVLAFYDDDESVADHPQLWPDDQMQSPWANTDTPKQLVAYLQDQLMKRPLGDNATFFNTQGILTPQTSDVLLHFYSSLEAYLATPTTQRLVYWLRDFLPFLKPRFNIVFCDFVDKFDFCRTVVQLNFSSKRCY</sequence>
<organism evidence="1 2">
    <name type="scientific">Plectus sambesii</name>
    <dbReference type="NCBI Taxonomy" id="2011161"/>
    <lineage>
        <taxon>Eukaryota</taxon>
        <taxon>Metazoa</taxon>
        <taxon>Ecdysozoa</taxon>
        <taxon>Nematoda</taxon>
        <taxon>Chromadorea</taxon>
        <taxon>Plectida</taxon>
        <taxon>Plectina</taxon>
        <taxon>Plectoidea</taxon>
        <taxon>Plectidae</taxon>
        <taxon>Plectus</taxon>
    </lineage>
</organism>
<dbReference type="GO" id="GO:0008081">
    <property type="term" value="F:phosphoric diester hydrolase activity"/>
    <property type="evidence" value="ECO:0007669"/>
    <property type="project" value="InterPro"/>
</dbReference>
<reference evidence="2" key="1">
    <citation type="submission" date="2022-11" db="UniProtKB">
        <authorList>
            <consortium name="WormBaseParasite"/>
        </authorList>
    </citation>
    <scope>IDENTIFICATION</scope>
</reference>
<proteinExistence type="predicted"/>
<dbReference type="Proteomes" id="UP000887566">
    <property type="component" value="Unplaced"/>
</dbReference>
<dbReference type="CDD" id="cd08616">
    <property type="entry name" value="PI-PLCXD1c"/>
    <property type="match status" value="1"/>
</dbReference>
<name>A0A914WEZ9_9BILA</name>
<dbReference type="InterPro" id="IPR042158">
    <property type="entry name" value="PLCXD1/2/3"/>
</dbReference>
<dbReference type="PANTHER" id="PTHR13593:SF113">
    <property type="entry name" value="SI:DKEY-266F7.9"/>
    <property type="match status" value="1"/>
</dbReference>
<dbReference type="AlphaFoldDB" id="A0A914WEZ9"/>
<accession>A0A914WEZ9</accession>
<dbReference type="WBParaSite" id="PSAMB.scaffold3940size16330.g22996.t2">
    <property type="protein sequence ID" value="PSAMB.scaffold3940size16330.g22996.t2"/>
    <property type="gene ID" value="PSAMB.scaffold3940size16330.g22996"/>
</dbReference>
<evidence type="ECO:0000313" key="1">
    <source>
        <dbReference type="Proteomes" id="UP000887566"/>
    </source>
</evidence>
<protein>
    <submittedName>
        <fullName evidence="2">Phosphatidylinositol-specific phospholipase C X domain-containing protein</fullName>
    </submittedName>
</protein>